<comment type="caution">
    <text evidence="1">The sequence shown here is derived from an EMBL/GenBank/DDBJ whole genome shotgun (WGS) entry which is preliminary data.</text>
</comment>
<dbReference type="AlphaFoldDB" id="A0A225UQ17"/>
<accession>A0A225UQ17</accession>
<evidence type="ECO:0000313" key="1">
    <source>
        <dbReference type="EMBL" id="OWY95058.1"/>
    </source>
</evidence>
<gene>
    <name evidence="1" type="ORF">PHMEG_00035048</name>
</gene>
<dbReference type="InterPro" id="IPR002110">
    <property type="entry name" value="Ankyrin_rpt"/>
</dbReference>
<reference evidence="2" key="1">
    <citation type="submission" date="2017-03" db="EMBL/GenBank/DDBJ databases">
        <title>Phytopthora megakarya and P. palmivora, two closely related causual agents of cacao black pod achieved similar genome size and gene model numbers by different mechanisms.</title>
        <authorList>
            <person name="Ali S."/>
            <person name="Shao J."/>
            <person name="Larry D.J."/>
            <person name="Kronmiller B."/>
            <person name="Shen D."/>
            <person name="Strem M.D."/>
            <person name="Melnick R.L."/>
            <person name="Guiltinan M.J."/>
            <person name="Tyler B.M."/>
            <person name="Meinhardt L.W."/>
            <person name="Bailey B.A."/>
        </authorList>
    </citation>
    <scope>NUCLEOTIDE SEQUENCE [LARGE SCALE GENOMIC DNA]</scope>
    <source>
        <strain evidence="2">zdho120</strain>
    </source>
</reference>
<name>A0A225UQ17_9STRA</name>
<dbReference type="Gene3D" id="1.25.40.20">
    <property type="entry name" value="Ankyrin repeat-containing domain"/>
    <property type="match status" value="1"/>
</dbReference>
<dbReference type="PANTHER" id="PTHR46586:SF3">
    <property type="entry name" value="ANKYRIN REPEAT-CONTAINING PROTEIN"/>
    <property type="match status" value="1"/>
</dbReference>
<dbReference type="STRING" id="4795.A0A225UQ17"/>
<dbReference type="InterPro" id="IPR036770">
    <property type="entry name" value="Ankyrin_rpt-contain_sf"/>
</dbReference>
<organism evidence="1 2">
    <name type="scientific">Phytophthora megakarya</name>
    <dbReference type="NCBI Taxonomy" id="4795"/>
    <lineage>
        <taxon>Eukaryota</taxon>
        <taxon>Sar</taxon>
        <taxon>Stramenopiles</taxon>
        <taxon>Oomycota</taxon>
        <taxon>Peronosporomycetes</taxon>
        <taxon>Peronosporales</taxon>
        <taxon>Peronosporaceae</taxon>
        <taxon>Phytophthora</taxon>
    </lineage>
</organism>
<dbReference type="OrthoDB" id="67499at2759"/>
<proteinExistence type="predicted"/>
<dbReference type="SUPFAM" id="SSF48403">
    <property type="entry name" value="Ankyrin repeat"/>
    <property type="match status" value="1"/>
</dbReference>
<dbReference type="Pfam" id="PF12796">
    <property type="entry name" value="Ank_2"/>
    <property type="match status" value="1"/>
</dbReference>
<evidence type="ECO:0000313" key="2">
    <source>
        <dbReference type="Proteomes" id="UP000198211"/>
    </source>
</evidence>
<protein>
    <submittedName>
        <fullName evidence="1">Uncharacterized protein</fullName>
    </submittedName>
</protein>
<dbReference type="InterPro" id="IPR052050">
    <property type="entry name" value="SecEffector_AnkRepeat"/>
</dbReference>
<dbReference type="PANTHER" id="PTHR46586">
    <property type="entry name" value="ANKYRIN REPEAT-CONTAINING PROTEIN"/>
    <property type="match status" value="1"/>
</dbReference>
<dbReference type="Pfam" id="PF13637">
    <property type="entry name" value="Ank_4"/>
    <property type="match status" value="1"/>
</dbReference>
<sequence length="207" mass="24189">MDSAASKDHLNVVHWLHANRKEGCTTKAMDDAAQNGHLNIVKWLHENRSEGCTAAAMDEAAANGYLGVVKFLHKHRTEGCTKRALDLACEFGHLHVVKWLHMNRSEGEGCNAFCIYRAIRNRHFDVVLFLHFHCKEPFFLRHSITETLPLEMQQWLRTNYADETSRWRFEVYKIELEDRTTQERRMHKPEHISPSYPYGPKYINKIA</sequence>
<dbReference type="Proteomes" id="UP000198211">
    <property type="component" value="Unassembled WGS sequence"/>
</dbReference>
<dbReference type="EMBL" id="NBNE01013485">
    <property type="protein sequence ID" value="OWY95058.1"/>
    <property type="molecule type" value="Genomic_DNA"/>
</dbReference>
<keyword evidence="2" id="KW-1185">Reference proteome</keyword>